<sequence>MEDKQVYTINYLKYCYTCQHAHECETEGKCVACWEEKGLLNKDGEKPHAVTTEELLRAYAE</sequence>
<dbReference type="OrthoDB" id="2627814at2"/>
<dbReference type="RefSeq" id="WP_144700772.1">
    <property type="nucleotide sequence ID" value="NZ_VNJJ01000004.1"/>
</dbReference>
<proteinExistence type="predicted"/>
<reference evidence="1 2" key="1">
    <citation type="submission" date="2019-07" db="EMBL/GenBank/DDBJ databases">
        <authorList>
            <person name="Kim J."/>
        </authorList>
    </citation>
    <scope>NUCLEOTIDE SEQUENCE [LARGE SCALE GENOMIC DNA]</scope>
    <source>
        <strain evidence="1 2">G13</strain>
    </source>
</reference>
<keyword evidence="2" id="KW-1185">Reference proteome</keyword>
<protein>
    <submittedName>
        <fullName evidence="1">Uncharacterized protein</fullName>
    </submittedName>
</protein>
<accession>A0A559JNJ3</accession>
<organism evidence="1 2">
    <name type="scientific">Cohnella terricola</name>
    <dbReference type="NCBI Taxonomy" id="1289167"/>
    <lineage>
        <taxon>Bacteria</taxon>
        <taxon>Bacillati</taxon>
        <taxon>Bacillota</taxon>
        <taxon>Bacilli</taxon>
        <taxon>Bacillales</taxon>
        <taxon>Paenibacillaceae</taxon>
        <taxon>Cohnella</taxon>
    </lineage>
</organism>
<evidence type="ECO:0000313" key="2">
    <source>
        <dbReference type="Proteomes" id="UP000316330"/>
    </source>
</evidence>
<name>A0A559JNJ3_9BACL</name>
<evidence type="ECO:0000313" key="1">
    <source>
        <dbReference type="EMBL" id="TVY01444.1"/>
    </source>
</evidence>
<dbReference type="Proteomes" id="UP000316330">
    <property type="component" value="Unassembled WGS sequence"/>
</dbReference>
<gene>
    <name evidence="1" type="ORF">FPZ45_09935</name>
</gene>
<comment type="caution">
    <text evidence="1">The sequence shown here is derived from an EMBL/GenBank/DDBJ whole genome shotgun (WGS) entry which is preliminary data.</text>
</comment>
<dbReference type="EMBL" id="VNJJ01000004">
    <property type="protein sequence ID" value="TVY01444.1"/>
    <property type="molecule type" value="Genomic_DNA"/>
</dbReference>
<dbReference type="AlphaFoldDB" id="A0A559JNJ3"/>